<dbReference type="GO" id="GO:0004034">
    <property type="term" value="F:aldose 1-epimerase activity"/>
    <property type="evidence" value="ECO:0007669"/>
    <property type="project" value="TreeGrafter"/>
</dbReference>
<dbReference type="OrthoDB" id="4739604at2"/>
<comment type="caution">
    <text evidence="1">The sequence shown here is derived from an EMBL/GenBank/DDBJ whole genome shotgun (WGS) entry which is preliminary data.</text>
</comment>
<keyword evidence="2" id="KW-1185">Reference proteome</keyword>
<dbReference type="AlphaFoldDB" id="A0A021VV42"/>
<gene>
    <name evidence="1" type="ORF">N866_17395</name>
</gene>
<dbReference type="Pfam" id="PF01263">
    <property type="entry name" value="Aldose_epim"/>
    <property type="match status" value="1"/>
</dbReference>
<sequence length="323" mass="34760">MTTGSSGAAAFTPTTPAPLSGHQIHLALGDQEATVTDVGAKLRRYAVGGRDVVVPFDEDVTAPAGHGAVLAPWPNRLRDGRYTWDGEEYQVPLSEPDRGTALHGLVMFQRWQPVAVDDAAHREGAATTLELRLAPGGGYPFDLLLRVTYRLTATGLHVQAAATNLGSRAAPYGIGFHPWLSPGEGSLDECTIQIDAATRVTVDDRLLPTGTEPVSGQFDLREPRPASEVDVDDAFVDVLRDEDGLSWIRLTGADGRTAAVWMDESMDTWQACTGDHLGVVEWRRTGLAAEPMSCIADAFRTGDRLVRLEPGATHEVTWGITLL</sequence>
<name>A0A021VV42_9CELL</name>
<dbReference type="GO" id="GO:0030246">
    <property type="term" value="F:carbohydrate binding"/>
    <property type="evidence" value="ECO:0007669"/>
    <property type="project" value="InterPro"/>
</dbReference>
<dbReference type="PANTHER" id="PTHR10091">
    <property type="entry name" value="ALDOSE-1-EPIMERASE"/>
    <property type="match status" value="1"/>
</dbReference>
<dbReference type="InterPro" id="IPR037480">
    <property type="entry name" value="YihR-like"/>
</dbReference>
<reference evidence="1 2" key="1">
    <citation type="submission" date="2014-01" db="EMBL/GenBank/DDBJ databases">
        <title>Actinotalea ferrariae CF5-4.</title>
        <authorList>
            <person name="Chen F."/>
            <person name="Li Y."/>
            <person name="Wang G."/>
        </authorList>
    </citation>
    <scope>NUCLEOTIDE SEQUENCE [LARGE SCALE GENOMIC DNA]</scope>
    <source>
        <strain evidence="1 2">CF5-4</strain>
    </source>
</reference>
<dbReference type="InterPro" id="IPR014718">
    <property type="entry name" value="GH-type_carb-bd"/>
</dbReference>
<dbReference type="SUPFAM" id="SSF74650">
    <property type="entry name" value="Galactose mutarotase-like"/>
    <property type="match status" value="1"/>
</dbReference>
<dbReference type="GO" id="GO:0033499">
    <property type="term" value="P:galactose catabolic process via UDP-galactose, Leloir pathway"/>
    <property type="evidence" value="ECO:0007669"/>
    <property type="project" value="TreeGrafter"/>
</dbReference>
<evidence type="ECO:0000313" key="2">
    <source>
        <dbReference type="Proteomes" id="UP000019753"/>
    </source>
</evidence>
<dbReference type="InterPro" id="IPR011013">
    <property type="entry name" value="Gal_mutarotase_sf_dom"/>
</dbReference>
<proteinExistence type="predicted"/>
<dbReference type="EMBL" id="AXCW01000061">
    <property type="protein sequence ID" value="EYR63900.1"/>
    <property type="molecule type" value="Genomic_DNA"/>
</dbReference>
<evidence type="ECO:0000313" key="1">
    <source>
        <dbReference type="EMBL" id="EYR63900.1"/>
    </source>
</evidence>
<protein>
    <submittedName>
        <fullName evidence="1">Aldose epimerase</fullName>
    </submittedName>
</protein>
<dbReference type="GO" id="GO:0006006">
    <property type="term" value="P:glucose metabolic process"/>
    <property type="evidence" value="ECO:0007669"/>
    <property type="project" value="TreeGrafter"/>
</dbReference>
<dbReference type="CDD" id="cd09022">
    <property type="entry name" value="Aldose_epim_Ec_YihR"/>
    <property type="match status" value="1"/>
</dbReference>
<dbReference type="InterPro" id="IPR008183">
    <property type="entry name" value="Aldose_1/G6P_1-epimerase"/>
</dbReference>
<dbReference type="Gene3D" id="2.70.98.10">
    <property type="match status" value="1"/>
</dbReference>
<dbReference type="PANTHER" id="PTHR10091:SF0">
    <property type="entry name" value="GALACTOSE MUTAROTASE"/>
    <property type="match status" value="1"/>
</dbReference>
<accession>A0A021VV42</accession>
<dbReference type="RefSeq" id="WP_081802435.1">
    <property type="nucleotide sequence ID" value="NZ_AXCW01000061.1"/>
</dbReference>
<organism evidence="1 2">
    <name type="scientific">Actinotalea ferrariae CF5-4</name>
    <dbReference type="NCBI Taxonomy" id="948458"/>
    <lineage>
        <taxon>Bacteria</taxon>
        <taxon>Bacillati</taxon>
        <taxon>Actinomycetota</taxon>
        <taxon>Actinomycetes</taxon>
        <taxon>Micrococcales</taxon>
        <taxon>Cellulomonadaceae</taxon>
        <taxon>Actinotalea</taxon>
    </lineage>
</organism>
<dbReference type="Proteomes" id="UP000019753">
    <property type="component" value="Unassembled WGS sequence"/>
</dbReference>